<dbReference type="GO" id="GO:0005634">
    <property type="term" value="C:nucleus"/>
    <property type="evidence" value="ECO:0007669"/>
    <property type="project" value="TreeGrafter"/>
</dbReference>
<evidence type="ECO:0000256" key="2">
    <source>
        <dbReference type="ARBA" id="ARBA00004801"/>
    </source>
</evidence>
<dbReference type="VEuPathDB" id="MicrosporidiaDB:VCUG_02109"/>
<reference evidence="14" key="1">
    <citation type="submission" date="2011-03" db="EMBL/GenBank/DDBJ databases">
        <title>The genome sequence of Vavraia culicis strain floridensis.</title>
        <authorList>
            <consortium name="The Broad Institute Genome Sequencing Platform"/>
            <person name="Cuomo C."/>
            <person name="Becnel J."/>
            <person name="Sanscrainte N."/>
            <person name="Young S.K."/>
            <person name="Zeng Q."/>
            <person name="Gargeya S."/>
            <person name="Fitzgerald M."/>
            <person name="Haas B."/>
            <person name="Abouelleil A."/>
            <person name="Alvarado L."/>
            <person name="Arachchi H.M."/>
            <person name="Berlin A."/>
            <person name="Chapman S.B."/>
            <person name="Gearin G."/>
            <person name="Goldberg J."/>
            <person name="Griggs A."/>
            <person name="Gujja S."/>
            <person name="Hansen M."/>
            <person name="Heiman D."/>
            <person name="Howarth C."/>
            <person name="Larimer J."/>
            <person name="Lui A."/>
            <person name="MacDonald P.J.P."/>
            <person name="McCowen C."/>
            <person name="Montmayeur A."/>
            <person name="Murphy C."/>
            <person name="Neiman D."/>
            <person name="Pearson M."/>
            <person name="Priest M."/>
            <person name="Roberts A."/>
            <person name="Saif S."/>
            <person name="Shea T."/>
            <person name="Sisk P."/>
            <person name="Stolte C."/>
            <person name="Sykes S."/>
            <person name="Wortman J."/>
            <person name="Nusbaum C."/>
            <person name="Birren B."/>
        </authorList>
    </citation>
    <scope>NUCLEOTIDE SEQUENCE [LARGE SCALE GENOMIC DNA]</scope>
    <source>
        <strain evidence="14">floridensis</strain>
    </source>
</reference>
<dbReference type="SUPFAM" id="SSF53613">
    <property type="entry name" value="Ribokinase-like"/>
    <property type="match status" value="1"/>
</dbReference>
<organism evidence="13 14">
    <name type="scientific">Vavraia culicis (isolate floridensis)</name>
    <name type="common">Microsporidian parasite</name>
    <dbReference type="NCBI Taxonomy" id="948595"/>
    <lineage>
        <taxon>Eukaryota</taxon>
        <taxon>Fungi</taxon>
        <taxon>Fungi incertae sedis</taxon>
        <taxon>Microsporidia</taxon>
        <taxon>Pleistophoridae</taxon>
        <taxon>Vavraia</taxon>
    </lineage>
</organism>
<evidence type="ECO:0000256" key="10">
    <source>
        <dbReference type="PIRSR" id="PIRSR601805-1"/>
    </source>
</evidence>
<evidence type="ECO:0000256" key="6">
    <source>
        <dbReference type="ARBA" id="ARBA00022726"/>
    </source>
</evidence>
<dbReference type="GO" id="GO:0006144">
    <property type="term" value="P:purine nucleobase metabolic process"/>
    <property type="evidence" value="ECO:0007669"/>
    <property type="project" value="TreeGrafter"/>
</dbReference>
<dbReference type="STRING" id="948595.L2GSR9"/>
<evidence type="ECO:0000256" key="8">
    <source>
        <dbReference type="ARBA" id="ARBA00022777"/>
    </source>
</evidence>
<dbReference type="PANTHER" id="PTHR45769:SF3">
    <property type="entry name" value="ADENOSINE KINASE"/>
    <property type="match status" value="1"/>
</dbReference>
<dbReference type="OMA" id="RKVICFG"/>
<evidence type="ECO:0000256" key="3">
    <source>
        <dbReference type="ARBA" id="ARBA00010688"/>
    </source>
</evidence>
<dbReference type="GO" id="GO:0005829">
    <property type="term" value="C:cytosol"/>
    <property type="evidence" value="ECO:0007669"/>
    <property type="project" value="TreeGrafter"/>
</dbReference>
<gene>
    <name evidence="13" type="ORF">VCUG_02109</name>
</gene>
<keyword evidence="14" id="KW-1185">Reference proteome</keyword>
<dbReference type="InterPro" id="IPR001805">
    <property type="entry name" value="Adenokinase"/>
</dbReference>
<comment type="similarity">
    <text evidence="3 11">Belongs to the carbohydrate kinase PfkB family.</text>
</comment>
<evidence type="ECO:0000256" key="4">
    <source>
        <dbReference type="ARBA" id="ARBA00012119"/>
    </source>
</evidence>
<feature type="active site" description="Proton acceptor" evidence="10">
    <location>
        <position position="277"/>
    </location>
</feature>
<dbReference type="PROSITE" id="PS00584">
    <property type="entry name" value="PFKB_KINASES_2"/>
    <property type="match status" value="1"/>
</dbReference>
<accession>L2GSR9</accession>
<comment type="function">
    <text evidence="11">ATP dependent phosphorylation of adenosine and other related nucleoside analogs to monophosphate derivatives.</text>
</comment>
<evidence type="ECO:0000256" key="5">
    <source>
        <dbReference type="ARBA" id="ARBA00022679"/>
    </source>
</evidence>
<dbReference type="InterPro" id="IPR011611">
    <property type="entry name" value="PfkB_dom"/>
</dbReference>
<sequence>MIITLCQPLLDYRITDCDDLIQLFRLNNDDYMRIPDENTLAMFNSKPRVMTSLGGSSLNTVLKINECSNIDVKFFGAIGYDQDNEDLNGLVGEHSVGFYFDEIPSHKTGHCFIILKKSKRILCTWQGASEHMRPSFIEQNRDVIGQAQIAYLSVFIVSFDRNTVELFLKCLRKDIVLVINLGSEKLYRDDTMGFIDTLLKDAKVIIGNKSETNALITKKFGPSVSMEEGINQIAQNETVFICTDGPQNVKYAYKGEIYEVKVPTSKQVFNDTCGAGDSFAAGVLVGLHEKQAIRECVELGIKYASETLEKNEQNLNGRTADERKSKNTIGVN</sequence>
<dbReference type="Gene3D" id="3.40.1190.20">
    <property type="match status" value="1"/>
</dbReference>
<keyword evidence="6 11" id="KW-0660">Purine salvage</keyword>
<keyword evidence="5 11" id="KW-0808">Transferase</keyword>
<dbReference type="Pfam" id="PF00294">
    <property type="entry name" value="PfkB"/>
    <property type="match status" value="1"/>
</dbReference>
<evidence type="ECO:0000313" key="14">
    <source>
        <dbReference type="Proteomes" id="UP000011081"/>
    </source>
</evidence>
<evidence type="ECO:0000256" key="1">
    <source>
        <dbReference type="ARBA" id="ARBA00001946"/>
    </source>
</evidence>
<dbReference type="InParanoid" id="L2GSR9"/>
<keyword evidence="7 11" id="KW-0547">Nucleotide-binding</keyword>
<dbReference type="HOGENOM" id="CLU_877646_0_0_1"/>
<dbReference type="RefSeq" id="XP_008075122.1">
    <property type="nucleotide sequence ID" value="XM_008076931.1"/>
</dbReference>
<evidence type="ECO:0000256" key="9">
    <source>
        <dbReference type="ARBA" id="ARBA00022840"/>
    </source>
</evidence>
<dbReference type="GO" id="GO:0005524">
    <property type="term" value="F:ATP binding"/>
    <property type="evidence" value="ECO:0007669"/>
    <property type="project" value="UniProtKB-UniRule"/>
</dbReference>
<dbReference type="Proteomes" id="UP000011081">
    <property type="component" value="Unassembled WGS sequence"/>
</dbReference>
<evidence type="ECO:0000259" key="12">
    <source>
        <dbReference type="Pfam" id="PF00294"/>
    </source>
</evidence>
<dbReference type="FunCoup" id="L2GSR9">
    <property type="interactions" value="146"/>
</dbReference>
<comment type="catalytic activity">
    <reaction evidence="11">
        <text>adenosine + ATP = AMP + ADP + H(+)</text>
        <dbReference type="Rhea" id="RHEA:20824"/>
        <dbReference type="ChEBI" id="CHEBI:15378"/>
        <dbReference type="ChEBI" id="CHEBI:16335"/>
        <dbReference type="ChEBI" id="CHEBI:30616"/>
        <dbReference type="ChEBI" id="CHEBI:456215"/>
        <dbReference type="ChEBI" id="CHEBI:456216"/>
        <dbReference type="EC" id="2.7.1.20"/>
    </reaction>
</comment>
<dbReference type="OrthoDB" id="432447at2759"/>
<dbReference type="GO" id="GO:0006166">
    <property type="term" value="P:purine ribonucleoside salvage"/>
    <property type="evidence" value="ECO:0007669"/>
    <property type="project" value="UniProtKB-KW"/>
</dbReference>
<evidence type="ECO:0000256" key="7">
    <source>
        <dbReference type="ARBA" id="ARBA00022741"/>
    </source>
</evidence>
<dbReference type="Gene3D" id="3.30.1110.10">
    <property type="match status" value="1"/>
</dbReference>
<dbReference type="InterPro" id="IPR002173">
    <property type="entry name" value="Carboh/pur_kinase_PfkB_CS"/>
</dbReference>
<keyword evidence="8 11" id="KW-0418">Kinase</keyword>
<dbReference type="GeneID" id="19879976"/>
<dbReference type="EMBL" id="GL877447">
    <property type="protein sequence ID" value="ELA46387.1"/>
    <property type="molecule type" value="Genomic_DNA"/>
</dbReference>
<evidence type="ECO:0000256" key="11">
    <source>
        <dbReference type="RuleBase" id="RU368116"/>
    </source>
</evidence>
<feature type="domain" description="Carbohydrate kinase PfkB" evidence="12">
    <location>
        <begin position="46"/>
        <end position="311"/>
    </location>
</feature>
<keyword evidence="11" id="KW-0460">Magnesium</keyword>
<dbReference type="AlphaFoldDB" id="L2GSR9"/>
<proteinExistence type="inferred from homology"/>
<name>L2GSR9_VAVCU</name>
<dbReference type="InterPro" id="IPR029056">
    <property type="entry name" value="Ribokinase-like"/>
</dbReference>
<dbReference type="PANTHER" id="PTHR45769">
    <property type="entry name" value="ADENOSINE KINASE"/>
    <property type="match status" value="1"/>
</dbReference>
<dbReference type="GO" id="GO:0004001">
    <property type="term" value="F:adenosine kinase activity"/>
    <property type="evidence" value="ECO:0007669"/>
    <property type="project" value="UniProtKB-UniRule"/>
</dbReference>
<comment type="pathway">
    <text evidence="2 11">Purine metabolism; AMP biosynthesis via salvage pathway; AMP from adenosine: step 1/1.</text>
</comment>
<evidence type="ECO:0000313" key="13">
    <source>
        <dbReference type="EMBL" id="ELA46387.1"/>
    </source>
</evidence>
<dbReference type="UniPathway" id="UPA00588">
    <property type="reaction ID" value="UER00659"/>
</dbReference>
<dbReference type="GO" id="GO:0044209">
    <property type="term" value="P:AMP salvage"/>
    <property type="evidence" value="ECO:0007669"/>
    <property type="project" value="UniProtKB-UniRule"/>
</dbReference>
<protein>
    <recommendedName>
        <fullName evidence="4 11">Adenosine kinase</fullName>
        <shortName evidence="11">AK</shortName>
        <ecNumber evidence="4 11">2.7.1.20</ecNumber>
    </recommendedName>
    <alternativeName>
        <fullName evidence="11">Adenosine 5'-phosphotransferase</fullName>
    </alternativeName>
</protein>
<dbReference type="EC" id="2.7.1.20" evidence="4 11"/>
<keyword evidence="9 11" id="KW-0067">ATP-binding</keyword>
<comment type="cofactor">
    <cofactor evidence="1 11">
        <name>Mg(2+)</name>
        <dbReference type="ChEBI" id="CHEBI:18420"/>
    </cofactor>
</comment>